<sequence>MSKGNVLKKASLADLIFRAIFVIFSILTVGITIHTYQLSINTINEEVKRNLQQTSSLITNYLNHRLAILQIRQDTDAGSLGLTDAYNKDRIFTLERYFADMESKSPYNSPDFRFIEVDNKLYWNDGNNLFSGMMEDSLQSIIDKSIYINTWYYMLVDNASPKAHVLIRKTPIVASSTGHIRGYLYNGAILNNNLSFAHNLKAVSNSQGIFIISNGEIIASSLRKGSDEYKEIDSVISNPKLILPDKILNYTPLNIKSLNGSLSILSLKNKNNIEQLEQRFIYSVILSFFILIAIAVLVRGLFEHKILLALNSLLNYTNDASKKDANIHYLGSGIVEFDHIGKQLEQTFVELIEAKEESYRAQAAAEKSTQVKSDFLARMSHEIRTPLNGILGISSLLKQTNLTVEQKKQICILHQGGEHLLAVLNDVLDFSQIEQDKLNINYELFVLNDVLETINAIYTPLCKEKSIEFIIENKVNSKELVNSDQVRLTQILFNLLSNAVKFTEKGHVKLTVCLDVQGPQSLLNIHVDDTGLGICSDEQSRMFEPFVQVESTEIRKVGGSGLGLAIVKQLLDLLYGSICVQSELGVGSSFYVQIPVSVIETTEEPLSMESLNIESQLPTNLDVLLIEDNKSNAYIAKAYCQKYSLKVEWEISAKAGIKRLREKSFDLILMDNQMPEMSGIEATKYIRQELNLMTPIYAYTADVLKEASDEFLSAGANYIITKPIKEKSILDALFFYKTTTRPKF</sequence>
<dbReference type="RefSeq" id="WP_105054209.1">
    <property type="nucleotide sequence ID" value="NZ_CAWNRT010000001.1"/>
</dbReference>
<dbReference type="SUPFAM" id="SSF47384">
    <property type="entry name" value="Homodimeric domain of signal transducing histidine kinase"/>
    <property type="match status" value="1"/>
</dbReference>
<keyword evidence="15" id="KW-0472">Membrane</keyword>
<dbReference type="SMART" id="SM00388">
    <property type="entry name" value="HisKA"/>
    <property type="match status" value="1"/>
</dbReference>
<evidence type="ECO:0000256" key="1">
    <source>
        <dbReference type="ARBA" id="ARBA00000085"/>
    </source>
</evidence>
<dbReference type="GO" id="GO:0004721">
    <property type="term" value="F:phosphoprotein phosphatase activity"/>
    <property type="evidence" value="ECO:0007669"/>
    <property type="project" value="UniProtKB-KW"/>
</dbReference>
<evidence type="ECO:0000256" key="6">
    <source>
        <dbReference type="ARBA" id="ARBA00022519"/>
    </source>
</evidence>
<dbReference type="InterPro" id="IPR003594">
    <property type="entry name" value="HATPase_dom"/>
</dbReference>
<dbReference type="SUPFAM" id="SSF52172">
    <property type="entry name" value="CheY-like"/>
    <property type="match status" value="1"/>
</dbReference>
<dbReference type="EMBL" id="MSCO01000001">
    <property type="protein sequence ID" value="PQJ88590.1"/>
    <property type="molecule type" value="Genomic_DNA"/>
</dbReference>
<comment type="subcellular location">
    <subcellularLocation>
        <location evidence="2">Cell inner membrane</location>
        <topology evidence="2">Multi-pass membrane protein</topology>
    </subcellularLocation>
</comment>
<dbReference type="PROSITE" id="PS50109">
    <property type="entry name" value="HIS_KIN"/>
    <property type="match status" value="1"/>
</dbReference>
<reference evidence="18 19" key="1">
    <citation type="submission" date="2016-12" db="EMBL/GenBank/DDBJ databases">
        <title>Diversity of luminous bacteria.</title>
        <authorList>
            <person name="Yoshizawa S."/>
            <person name="Kogure K."/>
        </authorList>
    </citation>
    <scope>NUCLEOTIDE SEQUENCE [LARGE SCALE GENOMIC DNA]</scope>
    <source>
        <strain evidence="18 19">ATCC 33715</strain>
    </source>
</reference>
<dbReference type="Pfam" id="PF00072">
    <property type="entry name" value="Response_reg"/>
    <property type="match status" value="1"/>
</dbReference>
<keyword evidence="9 15" id="KW-0812">Transmembrane</keyword>
<dbReference type="InterPro" id="IPR001789">
    <property type="entry name" value="Sig_transdc_resp-reg_receiver"/>
</dbReference>
<evidence type="ECO:0000256" key="7">
    <source>
        <dbReference type="ARBA" id="ARBA00022553"/>
    </source>
</evidence>
<keyword evidence="8" id="KW-0808">Transferase</keyword>
<keyword evidence="11" id="KW-0378">Hydrolase</keyword>
<evidence type="ECO:0000256" key="14">
    <source>
        <dbReference type="PROSITE-ProRule" id="PRU00169"/>
    </source>
</evidence>
<gene>
    <name evidence="18" type="ORF">BTO22_02930</name>
</gene>
<dbReference type="Gene3D" id="3.30.450.220">
    <property type="entry name" value="LuxQ periplasmic domain, N-terminal subdomain"/>
    <property type="match status" value="1"/>
</dbReference>
<evidence type="ECO:0000256" key="12">
    <source>
        <dbReference type="ARBA" id="ARBA00022989"/>
    </source>
</evidence>
<dbReference type="PROSITE" id="PS50110">
    <property type="entry name" value="RESPONSE_REGULATORY"/>
    <property type="match status" value="1"/>
</dbReference>
<dbReference type="GO" id="GO:0000155">
    <property type="term" value="F:phosphorelay sensor kinase activity"/>
    <property type="evidence" value="ECO:0007669"/>
    <property type="project" value="InterPro"/>
</dbReference>
<comment type="catalytic activity">
    <reaction evidence="1">
        <text>ATP + protein L-histidine = ADP + protein N-phospho-L-histidine.</text>
        <dbReference type="EC" id="2.7.13.3"/>
    </reaction>
</comment>
<dbReference type="Gene3D" id="1.10.287.130">
    <property type="match status" value="1"/>
</dbReference>
<dbReference type="GO" id="GO:0005886">
    <property type="term" value="C:plasma membrane"/>
    <property type="evidence" value="ECO:0007669"/>
    <property type="project" value="UniProtKB-SubCell"/>
</dbReference>
<dbReference type="CDD" id="cd17546">
    <property type="entry name" value="REC_hyHK_CKI1_RcsC-like"/>
    <property type="match status" value="1"/>
</dbReference>
<dbReference type="PANTHER" id="PTHR43047">
    <property type="entry name" value="TWO-COMPONENT HISTIDINE PROTEIN KINASE"/>
    <property type="match status" value="1"/>
</dbReference>
<dbReference type="SUPFAM" id="SSF103190">
    <property type="entry name" value="Sensory domain-like"/>
    <property type="match status" value="1"/>
</dbReference>
<evidence type="ECO:0000256" key="2">
    <source>
        <dbReference type="ARBA" id="ARBA00004429"/>
    </source>
</evidence>
<dbReference type="SMART" id="SM00387">
    <property type="entry name" value="HATPase_c"/>
    <property type="match status" value="1"/>
</dbReference>
<evidence type="ECO:0000259" key="16">
    <source>
        <dbReference type="PROSITE" id="PS50109"/>
    </source>
</evidence>
<dbReference type="InterPro" id="IPR003661">
    <property type="entry name" value="HisK_dim/P_dom"/>
</dbReference>
<evidence type="ECO:0000256" key="9">
    <source>
        <dbReference type="ARBA" id="ARBA00022692"/>
    </source>
</evidence>
<dbReference type="AlphaFoldDB" id="A0A2S7XB59"/>
<protein>
    <recommendedName>
        <fullName evidence="4">Autoinducer 2 sensor kinase/phosphatase LuxQ</fullName>
        <ecNumber evidence="3">2.7.13.3</ecNumber>
    </recommendedName>
</protein>
<comment type="caution">
    <text evidence="18">The sequence shown here is derived from an EMBL/GenBank/DDBJ whole genome shotgun (WGS) entry which is preliminary data.</text>
</comment>
<dbReference type="InterPro" id="IPR043056">
    <property type="entry name" value="LuxQ-periplasm_N"/>
</dbReference>
<dbReference type="PANTHER" id="PTHR43047:SF78">
    <property type="entry name" value="SENSORY_REGULATORY PROTEIN RPFC"/>
    <property type="match status" value="1"/>
</dbReference>
<dbReference type="InterPro" id="IPR036890">
    <property type="entry name" value="HATPase_C_sf"/>
</dbReference>
<evidence type="ECO:0000256" key="10">
    <source>
        <dbReference type="ARBA" id="ARBA00022777"/>
    </source>
</evidence>
<organism evidence="18 19">
    <name type="scientific">Aliivibrio sifiae</name>
    <dbReference type="NCBI Taxonomy" id="566293"/>
    <lineage>
        <taxon>Bacteria</taxon>
        <taxon>Pseudomonadati</taxon>
        <taxon>Pseudomonadota</taxon>
        <taxon>Gammaproteobacteria</taxon>
        <taxon>Vibrionales</taxon>
        <taxon>Vibrionaceae</taxon>
        <taxon>Aliivibrio</taxon>
    </lineage>
</organism>
<proteinExistence type="predicted"/>
<feature type="transmembrane region" description="Helical" evidence="15">
    <location>
        <begin position="12"/>
        <end position="33"/>
    </location>
</feature>
<keyword evidence="7 14" id="KW-0597">Phosphoprotein</keyword>
<keyword evidence="6" id="KW-0997">Cell inner membrane</keyword>
<keyword evidence="12 15" id="KW-1133">Transmembrane helix</keyword>
<evidence type="ECO:0000256" key="8">
    <source>
        <dbReference type="ARBA" id="ARBA00022679"/>
    </source>
</evidence>
<dbReference type="CDD" id="cd00082">
    <property type="entry name" value="HisKA"/>
    <property type="match status" value="1"/>
</dbReference>
<dbReference type="PRINTS" id="PR00344">
    <property type="entry name" value="BCTRLSENSOR"/>
</dbReference>
<accession>A0A2S7XB59</accession>
<dbReference type="InterPro" id="IPR036097">
    <property type="entry name" value="HisK_dim/P_sf"/>
</dbReference>
<dbReference type="Gene3D" id="3.30.565.10">
    <property type="entry name" value="Histidine kinase-like ATPase, C-terminal domain"/>
    <property type="match status" value="1"/>
</dbReference>
<dbReference type="InterPro" id="IPR005467">
    <property type="entry name" value="His_kinase_dom"/>
</dbReference>
<evidence type="ECO:0000256" key="13">
    <source>
        <dbReference type="ARBA" id="ARBA00023012"/>
    </source>
</evidence>
<evidence type="ECO:0000256" key="5">
    <source>
        <dbReference type="ARBA" id="ARBA00022475"/>
    </source>
</evidence>
<keyword evidence="10" id="KW-0418">Kinase</keyword>
<dbReference type="InterPro" id="IPR011006">
    <property type="entry name" value="CheY-like_superfamily"/>
</dbReference>
<name>A0A2S7XB59_9GAMM</name>
<feature type="transmembrane region" description="Helical" evidence="15">
    <location>
        <begin position="280"/>
        <end position="302"/>
    </location>
</feature>
<keyword evidence="11" id="KW-0904">Protein phosphatase</keyword>
<evidence type="ECO:0000256" key="4">
    <source>
        <dbReference type="ARBA" id="ARBA00019468"/>
    </source>
</evidence>
<dbReference type="Pfam" id="PF02518">
    <property type="entry name" value="HATPase_c"/>
    <property type="match status" value="1"/>
</dbReference>
<dbReference type="SUPFAM" id="SSF55874">
    <property type="entry name" value="ATPase domain of HSP90 chaperone/DNA topoisomerase II/histidine kinase"/>
    <property type="match status" value="1"/>
</dbReference>
<dbReference type="Proteomes" id="UP000239263">
    <property type="component" value="Unassembled WGS sequence"/>
</dbReference>
<feature type="domain" description="Response regulatory" evidence="17">
    <location>
        <begin position="622"/>
        <end position="737"/>
    </location>
</feature>
<evidence type="ECO:0000313" key="19">
    <source>
        <dbReference type="Proteomes" id="UP000239263"/>
    </source>
</evidence>
<dbReference type="Pfam" id="PF09308">
    <property type="entry name" value="LuxQ-periplasm"/>
    <property type="match status" value="1"/>
</dbReference>
<dbReference type="EC" id="2.7.13.3" evidence="3"/>
<dbReference type="Gene3D" id="3.40.50.2300">
    <property type="match status" value="1"/>
</dbReference>
<evidence type="ECO:0000259" key="17">
    <source>
        <dbReference type="PROSITE" id="PS50110"/>
    </source>
</evidence>
<dbReference type="CDD" id="cd16922">
    <property type="entry name" value="HATPase_EvgS-ArcB-TorS-like"/>
    <property type="match status" value="1"/>
</dbReference>
<dbReference type="InterPro" id="IPR004358">
    <property type="entry name" value="Sig_transdc_His_kin-like_C"/>
</dbReference>
<dbReference type="SMART" id="SM00448">
    <property type="entry name" value="REC"/>
    <property type="match status" value="1"/>
</dbReference>
<evidence type="ECO:0000313" key="18">
    <source>
        <dbReference type="EMBL" id="PQJ88590.1"/>
    </source>
</evidence>
<dbReference type="Pfam" id="PF00512">
    <property type="entry name" value="HisKA"/>
    <property type="match status" value="1"/>
</dbReference>
<keyword evidence="5" id="KW-1003">Cell membrane</keyword>
<dbReference type="InterPro" id="IPR015387">
    <property type="entry name" value="LuxQ-periplasm_dom"/>
</dbReference>
<dbReference type="OrthoDB" id="9810730at2"/>
<evidence type="ECO:0000256" key="11">
    <source>
        <dbReference type="ARBA" id="ARBA00022912"/>
    </source>
</evidence>
<dbReference type="InterPro" id="IPR029151">
    <property type="entry name" value="Sensor-like_sf"/>
</dbReference>
<dbReference type="FunFam" id="3.30.565.10:FF:000010">
    <property type="entry name" value="Sensor histidine kinase RcsC"/>
    <property type="match status" value="1"/>
</dbReference>
<keyword evidence="13" id="KW-0902">Two-component regulatory system</keyword>
<feature type="modified residue" description="4-aspartylphosphate" evidence="14">
    <location>
        <position position="671"/>
    </location>
</feature>
<feature type="domain" description="Histidine kinase" evidence="16">
    <location>
        <begin position="378"/>
        <end position="598"/>
    </location>
</feature>
<evidence type="ECO:0000256" key="15">
    <source>
        <dbReference type="SAM" id="Phobius"/>
    </source>
</evidence>
<evidence type="ECO:0000256" key="3">
    <source>
        <dbReference type="ARBA" id="ARBA00012438"/>
    </source>
</evidence>